<dbReference type="eggNOG" id="ENOG502QTDP">
    <property type="taxonomic scope" value="Eukaryota"/>
</dbReference>
<evidence type="ECO:0000313" key="9">
    <source>
        <dbReference type="EMBL" id="EFJ28985.1"/>
    </source>
</evidence>
<keyword evidence="3 6" id="KW-0812">Transmembrane</keyword>
<feature type="transmembrane region" description="Helical" evidence="6">
    <location>
        <begin position="167"/>
        <end position="187"/>
    </location>
</feature>
<feature type="domain" description="Peptidase S54 rhomboid" evidence="8">
    <location>
        <begin position="101"/>
        <end position="240"/>
    </location>
</feature>
<evidence type="ECO:0000256" key="4">
    <source>
        <dbReference type="ARBA" id="ARBA00022989"/>
    </source>
</evidence>
<dbReference type="PANTHER" id="PTHR43066:SF5">
    <property type="entry name" value="RHOMBOID-LIKE PROTEIN 11, CHLOROPLASTIC-RELATED"/>
    <property type="match status" value="1"/>
</dbReference>
<evidence type="ECO:0000256" key="3">
    <source>
        <dbReference type="ARBA" id="ARBA00022692"/>
    </source>
</evidence>
<evidence type="ECO:0000313" key="10">
    <source>
        <dbReference type="Proteomes" id="UP000001514"/>
    </source>
</evidence>
<dbReference type="Gene3D" id="1.20.1540.10">
    <property type="entry name" value="Rhomboid-like"/>
    <property type="match status" value="1"/>
</dbReference>
<dbReference type="InParanoid" id="D8RG62"/>
<dbReference type="Pfam" id="PF01694">
    <property type="entry name" value="Rhomboid"/>
    <property type="match status" value="1"/>
</dbReference>
<dbReference type="STRING" id="88036.D8RG62"/>
<evidence type="ECO:0000256" key="5">
    <source>
        <dbReference type="ARBA" id="ARBA00023136"/>
    </source>
</evidence>
<protein>
    <recommendedName>
        <fullName evidence="8">Peptidase S54 rhomboid domain-containing protein</fullName>
    </recommendedName>
</protein>
<dbReference type="GO" id="GO:0016020">
    <property type="term" value="C:membrane"/>
    <property type="evidence" value="ECO:0007669"/>
    <property type="project" value="UniProtKB-SubCell"/>
</dbReference>
<dbReference type="InterPro" id="IPR022764">
    <property type="entry name" value="Peptidase_S54_rhomboid_dom"/>
</dbReference>
<feature type="transmembrane region" description="Helical" evidence="6">
    <location>
        <begin position="67"/>
        <end position="85"/>
    </location>
</feature>
<feature type="chain" id="PRO_5003121794" description="Peptidase S54 rhomboid domain-containing protein" evidence="7">
    <location>
        <begin position="17"/>
        <end position="248"/>
    </location>
</feature>
<feature type="transmembrane region" description="Helical" evidence="6">
    <location>
        <begin position="105"/>
        <end position="127"/>
    </location>
</feature>
<dbReference type="PANTHER" id="PTHR43066">
    <property type="entry name" value="RHOMBOID-RELATED PROTEIN"/>
    <property type="match status" value="1"/>
</dbReference>
<keyword evidence="5 6" id="KW-0472">Membrane</keyword>
<dbReference type="InterPro" id="IPR035952">
    <property type="entry name" value="Rhomboid-like_sf"/>
</dbReference>
<evidence type="ECO:0000256" key="2">
    <source>
        <dbReference type="ARBA" id="ARBA00009045"/>
    </source>
</evidence>
<evidence type="ECO:0000259" key="8">
    <source>
        <dbReference type="Pfam" id="PF01694"/>
    </source>
</evidence>
<comment type="subcellular location">
    <subcellularLocation>
        <location evidence="1">Membrane</location>
        <topology evidence="1">Multi-pass membrane protein</topology>
    </subcellularLocation>
</comment>
<evidence type="ECO:0000256" key="7">
    <source>
        <dbReference type="SAM" id="SignalP"/>
    </source>
</evidence>
<dbReference type="EMBL" id="GL377578">
    <property type="protein sequence ID" value="EFJ28985.1"/>
    <property type="molecule type" value="Genomic_DNA"/>
</dbReference>
<dbReference type="GO" id="GO:0004252">
    <property type="term" value="F:serine-type endopeptidase activity"/>
    <property type="evidence" value="ECO:0007669"/>
    <property type="project" value="InterPro"/>
</dbReference>
<dbReference type="Gramene" id="EFJ28985">
    <property type="protein sequence ID" value="EFJ28985"/>
    <property type="gene ID" value="SELMODRAFT_146877"/>
</dbReference>
<keyword evidence="10" id="KW-1185">Reference proteome</keyword>
<keyword evidence="4 6" id="KW-1133">Transmembrane helix</keyword>
<dbReference type="KEGG" id="smo:SELMODRAFT_146877"/>
<name>D8RG62_SELML</name>
<comment type="similarity">
    <text evidence="2">Belongs to the peptidase S54 family.</text>
</comment>
<feature type="transmembrane region" description="Helical" evidence="6">
    <location>
        <begin position="221"/>
        <end position="239"/>
    </location>
</feature>
<dbReference type="SUPFAM" id="SSF144091">
    <property type="entry name" value="Rhomboid-like"/>
    <property type="match status" value="1"/>
</dbReference>
<sequence length="248" mass="27478">MTMAMTILALRAPAQALSIAPRSSRLLLLNRGMALRGDRSSLRARASKYSNLELEEKGEKRRKPGNALYLLLLANLGVYALDHWLEVPGMKLLYLYHNSPRWYQFITATFCHGNWGHISSNLFFLYMFGKLVEEEEGGFGLWASYIVTGVGANLLSWLLLPGNVVSIGASGAVFGLFAISVLVKLSWDWRKLLEVLVLGQFVVNKVVEETQMLQAASSVNHVAHCAGAMVGVLLIWALSKIPAQKHDH</sequence>
<dbReference type="Proteomes" id="UP000001514">
    <property type="component" value="Unassembled WGS sequence"/>
</dbReference>
<dbReference type="HOGENOM" id="CLU_055068_0_0_1"/>
<reference evidence="9 10" key="1">
    <citation type="journal article" date="2011" name="Science">
        <title>The Selaginella genome identifies genetic changes associated with the evolution of vascular plants.</title>
        <authorList>
            <person name="Banks J.A."/>
            <person name="Nishiyama T."/>
            <person name="Hasebe M."/>
            <person name="Bowman J.L."/>
            <person name="Gribskov M."/>
            <person name="dePamphilis C."/>
            <person name="Albert V.A."/>
            <person name="Aono N."/>
            <person name="Aoyama T."/>
            <person name="Ambrose B.A."/>
            <person name="Ashton N.W."/>
            <person name="Axtell M.J."/>
            <person name="Barker E."/>
            <person name="Barker M.S."/>
            <person name="Bennetzen J.L."/>
            <person name="Bonawitz N.D."/>
            <person name="Chapple C."/>
            <person name="Cheng C."/>
            <person name="Correa L.G."/>
            <person name="Dacre M."/>
            <person name="DeBarry J."/>
            <person name="Dreyer I."/>
            <person name="Elias M."/>
            <person name="Engstrom E.M."/>
            <person name="Estelle M."/>
            <person name="Feng L."/>
            <person name="Finet C."/>
            <person name="Floyd S.K."/>
            <person name="Frommer W.B."/>
            <person name="Fujita T."/>
            <person name="Gramzow L."/>
            <person name="Gutensohn M."/>
            <person name="Harholt J."/>
            <person name="Hattori M."/>
            <person name="Heyl A."/>
            <person name="Hirai T."/>
            <person name="Hiwatashi Y."/>
            <person name="Ishikawa M."/>
            <person name="Iwata M."/>
            <person name="Karol K.G."/>
            <person name="Koehler B."/>
            <person name="Kolukisaoglu U."/>
            <person name="Kubo M."/>
            <person name="Kurata T."/>
            <person name="Lalonde S."/>
            <person name="Li K."/>
            <person name="Li Y."/>
            <person name="Litt A."/>
            <person name="Lyons E."/>
            <person name="Manning G."/>
            <person name="Maruyama T."/>
            <person name="Michael T.P."/>
            <person name="Mikami K."/>
            <person name="Miyazaki S."/>
            <person name="Morinaga S."/>
            <person name="Murata T."/>
            <person name="Mueller-Roeber B."/>
            <person name="Nelson D.R."/>
            <person name="Obara M."/>
            <person name="Oguri Y."/>
            <person name="Olmstead R.G."/>
            <person name="Onodera N."/>
            <person name="Petersen B.L."/>
            <person name="Pils B."/>
            <person name="Prigge M."/>
            <person name="Rensing S.A."/>
            <person name="Riano-Pachon D.M."/>
            <person name="Roberts A.W."/>
            <person name="Sato Y."/>
            <person name="Scheller H.V."/>
            <person name="Schulz B."/>
            <person name="Schulz C."/>
            <person name="Shakirov E.V."/>
            <person name="Shibagaki N."/>
            <person name="Shinohara N."/>
            <person name="Shippen D.E."/>
            <person name="Soerensen I."/>
            <person name="Sotooka R."/>
            <person name="Sugimoto N."/>
            <person name="Sugita M."/>
            <person name="Sumikawa N."/>
            <person name="Tanurdzic M."/>
            <person name="Theissen G."/>
            <person name="Ulvskov P."/>
            <person name="Wakazuki S."/>
            <person name="Weng J.K."/>
            <person name="Willats W.W."/>
            <person name="Wipf D."/>
            <person name="Wolf P.G."/>
            <person name="Yang L."/>
            <person name="Zimmer A.D."/>
            <person name="Zhu Q."/>
            <person name="Mitros T."/>
            <person name="Hellsten U."/>
            <person name="Loque D."/>
            <person name="Otillar R."/>
            <person name="Salamov A."/>
            <person name="Schmutz J."/>
            <person name="Shapiro H."/>
            <person name="Lindquist E."/>
            <person name="Lucas S."/>
            <person name="Rokhsar D."/>
            <person name="Grigoriev I.V."/>
        </authorList>
    </citation>
    <scope>NUCLEOTIDE SEQUENCE [LARGE SCALE GENOMIC DNA]</scope>
</reference>
<proteinExistence type="inferred from homology"/>
<feature type="signal peptide" evidence="7">
    <location>
        <begin position="1"/>
        <end position="16"/>
    </location>
</feature>
<evidence type="ECO:0000256" key="6">
    <source>
        <dbReference type="SAM" id="Phobius"/>
    </source>
</evidence>
<feature type="transmembrane region" description="Helical" evidence="6">
    <location>
        <begin position="139"/>
        <end position="160"/>
    </location>
</feature>
<dbReference type="FunFam" id="1.20.1540.10:FF:000013">
    <property type="entry name" value="Rhomboid protease aarA"/>
    <property type="match status" value="1"/>
</dbReference>
<organism evidence="10">
    <name type="scientific">Selaginella moellendorffii</name>
    <name type="common">Spikemoss</name>
    <dbReference type="NCBI Taxonomy" id="88036"/>
    <lineage>
        <taxon>Eukaryota</taxon>
        <taxon>Viridiplantae</taxon>
        <taxon>Streptophyta</taxon>
        <taxon>Embryophyta</taxon>
        <taxon>Tracheophyta</taxon>
        <taxon>Lycopodiopsida</taxon>
        <taxon>Selaginellales</taxon>
        <taxon>Selaginellaceae</taxon>
        <taxon>Selaginella</taxon>
    </lineage>
</organism>
<dbReference type="AlphaFoldDB" id="D8RG62"/>
<evidence type="ECO:0000256" key="1">
    <source>
        <dbReference type="ARBA" id="ARBA00004141"/>
    </source>
</evidence>
<accession>D8RG62</accession>
<gene>
    <name evidence="9" type="ORF">SELMODRAFT_146877</name>
</gene>
<keyword evidence="7" id="KW-0732">Signal</keyword>
<dbReference type="OMA" id="CHANFAH"/>